<proteinExistence type="predicted"/>
<evidence type="ECO:0000313" key="2">
    <source>
        <dbReference type="Proteomes" id="UP000053477"/>
    </source>
</evidence>
<organism evidence="1 2">
    <name type="scientific">Schizopora paradoxa</name>
    <dbReference type="NCBI Taxonomy" id="27342"/>
    <lineage>
        <taxon>Eukaryota</taxon>
        <taxon>Fungi</taxon>
        <taxon>Dikarya</taxon>
        <taxon>Basidiomycota</taxon>
        <taxon>Agaricomycotina</taxon>
        <taxon>Agaricomycetes</taxon>
        <taxon>Hymenochaetales</taxon>
        <taxon>Schizoporaceae</taxon>
        <taxon>Schizopora</taxon>
    </lineage>
</organism>
<name>A0A0H2RIM0_9AGAM</name>
<dbReference type="EMBL" id="KQ085999">
    <property type="protein sequence ID" value="KLO11477.1"/>
    <property type="molecule type" value="Genomic_DNA"/>
</dbReference>
<dbReference type="InParanoid" id="A0A0H2RIM0"/>
<reference evidence="1 2" key="1">
    <citation type="submission" date="2015-04" db="EMBL/GenBank/DDBJ databases">
        <title>Complete genome sequence of Schizopora paradoxa KUC8140, a cosmopolitan wood degrader in East Asia.</title>
        <authorList>
            <consortium name="DOE Joint Genome Institute"/>
            <person name="Min B."/>
            <person name="Park H."/>
            <person name="Jang Y."/>
            <person name="Kim J.-J."/>
            <person name="Kim K.H."/>
            <person name="Pangilinan J."/>
            <person name="Lipzen A."/>
            <person name="Riley R."/>
            <person name="Grigoriev I.V."/>
            <person name="Spatafora J.W."/>
            <person name="Choi I.-G."/>
        </authorList>
    </citation>
    <scope>NUCLEOTIDE SEQUENCE [LARGE SCALE GENOMIC DNA]</scope>
    <source>
        <strain evidence="1 2">KUC8140</strain>
    </source>
</reference>
<dbReference type="AlphaFoldDB" id="A0A0H2RIM0"/>
<dbReference type="Proteomes" id="UP000053477">
    <property type="component" value="Unassembled WGS sequence"/>
</dbReference>
<sequence length="170" mass="19098">MSASSASTRGFEQLFHERDAPDSTITRIISSQNKTPAVEITVHKNTNKHWRPESSCHTSLLSTRHMKFYGERYSAVLNGQTTTRLRRSEGGCAPSDRRSSYSVIAILEHPQEKLHLRTASCNGLAEKESKFADHPPIDAHRDLGWIIYKAGGGPTFTLRRIYGLKRTSMV</sequence>
<gene>
    <name evidence="1" type="ORF">SCHPADRAFT_470156</name>
</gene>
<evidence type="ECO:0000313" key="1">
    <source>
        <dbReference type="EMBL" id="KLO11477.1"/>
    </source>
</evidence>
<protein>
    <submittedName>
        <fullName evidence="1">Uncharacterized protein</fullName>
    </submittedName>
</protein>
<keyword evidence="2" id="KW-1185">Reference proteome</keyword>
<accession>A0A0H2RIM0</accession>